<gene>
    <name evidence="2" type="ORF">SAMEA4412677_00438</name>
</gene>
<proteinExistence type="predicted"/>
<dbReference type="RefSeq" id="WP_095069961.1">
    <property type="nucleotide sequence ID" value="NZ_LT906465.1"/>
</dbReference>
<sequence>MKLNFTNNNLLIALYFIMFAVHFLLWQCLGIGFETTLIRYYFFLTILFMMVLTIVSIFKKIYPEYLGFVFLGLVMFKLAMVFIIRKKLNITEIPNYKFHFILPYLFSLFLETVFTVNMIRSADKKDPEKDEKNQ</sequence>
<protein>
    <submittedName>
        <fullName evidence="2">Uncharacterized protein</fullName>
    </submittedName>
</protein>
<evidence type="ECO:0000313" key="2">
    <source>
        <dbReference type="EMBL" id="SNV35605.1"/>
    </source>
</evidence>
<keyword evidence="1" id="KW-1133">Transmembrane helix</keyword>
<keyword evidence="1" id="KW-0472">Membrane</keyword>
<keyword evidence="1" id="KW-0812">Transmembrane</keyword>
<dbReference type="AlphaFoldDB" id="A0A239WLT2"/>
<accession>A0A239WLT2</accession>
<feature type="transmembrane region" description="Helical" evidence="1">
    <location>
        <begin position="12"/>
        <end position="32"/>
    </location>
</feature>
<feature type="transmembrane region" description="Helical" evidence="1">
    <location>
        <begin position="38"/>
        <end position="58"/>
    </location>
</feature>
<dbReference type="EMBL" id="LT906465">
    <property type="protein sequence ID" value="SNV35605.1"/>
    <property type="molecule type" value="Genomic_DNA"/>
</dbReference>
<evidence type="ECO:0000313" key="3">
    <source>
        <dbReference type="Proteomes" id="UP000215196"/>
    </source>
</evidence>
<dbReference type="Proteomes" id="UP000215196">
    <property type="component" value="Chromosome 1"/>
</dbReference>
<dbReference type="KEGG" id="ctak:4412677_00438"/>
<evidence type="ECO:0000256" key="1">
    <source>
        <dbReference type="SAM" id="Phobius"/>
    </source>
</evidence>
<reference evidence="2 3" key="1">
    <citation type="submission" date="2017-06" db="EMBL/GenBank/DDBJ databases">
        <authorList>
            <consortium name="Pathogen Informatics"/>
        </authorList>
    </citation>
    <scope>NUCLEOTIDE SEQUENCE [LARGE SCALE GENOMIC DNA]</scope>
    <source>
        <strain evidence="2 3">NCTC13490</strain>
    </source>
</reference>
<keyword evidence="3" id="KW-1185">Reference proteome</keyword>
<organism evidence="2 3">
    <name type="scientific">Chryseobacterium taklimakanense</name>
    <dbReference type="NCBI Taxonomy" id="536441"/>
    <lineage>
        <taxon>Bacteria</taxon>
        <taxon>Pseudomonadati</taxon>
        <taxon>Bacteroidota</taxon>
        <taxon>Flavobacteriia</taxon>
        <taxon>Flavobacteriales</taxon>
        <taxon>Weeksellaceae</taxon>
        <taxon>Chryseobacterium group</taxon>
        <taxon>Chryseobacterium</taxon>
    </lineage>
</organism>
<name>A0A239WLT2_9FLAO</name>
<feature type="transmembrane region" description="Helical" evidence="1">
    <location>
        <begin position="65"/>
        <end position="84"/>
    </location>
</feature>
<feature type="transmembrane region" description="Helical" evidence="1">
    <location>
        <begin position="96"/>
        <end position="119"/>
    </location>
</feature>